<protein>
    <recommendedName>
        <fullName evidence="7">TLC domain-containing protein</fullName>
    </recommendedName>
</protein>
<organism evidence="8 9">
    <name type="scientific">Monosiga brevicollis</name>
    <name type="common">Choanoflagellate</name>
    <dbReference type="NCBI Taxonomy" id="81824"/>
    <lineage>
        <taxon>Eukaryota</taxon>
        <taxon>Choanoflagellata</taxon>
        <taxon>Craspedida</taxon>
        <taxon>Salpingoecidae</taxon>
        <taxon>Monosiga</taxon>
    </lineage>
</organism>
<dbReference type="FunCoup" id="A9URE7">
    <property type="interactions" value="163"/>
</dbReference>
<evidence type="ECO:0000256" key="2">
    <source>
        <dbReference type="ARBA" id="ARBA00022692"/>
    </source>
</evidence>
<dbReference type="GO" id="GO:0055088">
    <property type="term" value="P:lipid homeostasis"/>
    <property type="evidence" value="ECO:0000318"/>
    <property type="project" value="GO_Central"/>
</dbReference>
<dbReference type="Proteomes" id="UP000001357">
    <property type="component" value="Unassembled WGS sequence"/>
</dbReference>
<dbReference type="GeneID" id="5888211"/>
<evidence type="ECO:0000256" key="3">
    <source>
        <dbReference type="ARBA" id="ARBA00022989"/>
    </source>
</evidence>
<keyword evidence="9" id="KW-1185">Reference proteome</keyword>
<evidence type="ECO:0000256" key="5">
    <source>
        <dbReference type="PROSITE-ProRule" id="PRU00205"/>
    </source>
</evidence>
<evidence type="ECO:0000313" key="8">
    <source>
        <dbReference type="EMBL" id="EDQ91909.1"/>
    </source>
</evidence>
<dbReference type="PANTHER" id="PTHR13439">
    <property type="entry name" value="CT120 PROTEIN"/>
    <property type="match status" value="1"/>
</dbReference>
<feature type="transmembrane region" description="Helical" evidence="6">
    <location>
        <begin position="83"/>
        <end position="106"/>
    </location>
</feature>
<name>A9URE7_MONBE</name>
<dbReference type="InterPro" id="IPR050846">
    <property type="entry name" value="TLCD"/>
</dbReference>
<dbReference type="PROSITE" id="PS50922">
    <property type="entry name" value="TLC"/>
    <property type="match status" value="1"/>
</dbReference>
<dbReference type="OMA" id="SIFACKM"/>
<comment type="subcellular location">
    <subcellularLocation>
        <location evidence="1">Membrane</location>
        <topology evidence="1">Multi-pass membrane protein</topology>
    </subcellularLocation>
</comment>
<evidence type="ECO:0000256" key="1">
    <source>
        <dbReference type="ARBA" id="ARBA00004141"/>
    </source>
</evidence>
<keyword evidence="3 6" id="KW-1133">Transmembrane helix</keyword>
<dbReference type="eggNOG" id="KOG4561">
    <property type="taxonomic scope" value="Eukaryota"/>
</dbReference>
<evidence type="ECO:0000256" key="6">
    <source>
        <dbReference type="SAM" id="Phobius"/>
    </source>
</evidence>
<dbReference type="RefSeq" id="XP_001743195.1">
    <property type="nucleotide sequence ID" value="XM_001743143.1"/>
</dbReference>
<dbReference type="PANTHER" id="PTHR13439:SF0">
    <property type="entry name" value="TOPOISOMERASE I DAMAGE AFFECTED PROTEIN 4"/>
    <property type="match status" value="1"/>
</dbReference>
<dbReference type="SMART" id="SM00724">
    <property type="entry name" value="TLC"/>
    <property type="match status" value="1"/>
</dbReference>
<feature type="transmembrane region" description="Helical" evidence="6">
    <location>
        <begin position="255"/>
        <end position="278"/>
    </location>
</feature>
<evidence type="ECO:0000259" key="7">
    <source>
        <dbReference type="PROSITE" id="PS50922"/>
    </source>
</evidence>
<dbReference type="Pfam" id="PF03798">
    <property type="entry name" value="TRAM_LAG1_CLN8"/>
    <property type="match status" value="1"/>
</dbReference>
<keyword evidence="2 5" id="KW-0812">Transmembrane</keyword>
<feature type="transmembrane region" description="Helical" evidence="6">
    <location>
        <begin position="126"/>
        <end position="147"/>
    </location>
</feature>
<dbReference type="GO" id="GO:0005783">
    <property type="term" value="C:endoplasmic reticulum"/>
    <property type="evidence" value="ECO:0000318"/>
    <property type="project" value="GO_Central"/>
</dbReference>
<keyword evidence="4 5" id="KW-0472">Membrane</keyword>
<dbReference type="InterPro" id="IPR006634">
    <property type="entry name" value="TLC-dom"/>
</dbReference>
<feature type="domain" description="TLC" evidence="7">
    <location>
        <begin position="80"/>
        <end position="282"/>
    </location>
</feature>
<proteinExistence type="predicted"/>
<evidence type="ECO:0000256" key="4">
    <source>
        <dbReference type="ARBA" id="ARBA00023136"/>
    </source>
</evidence>
<accession>A9URE7</accession>
<dbReference type="AlphaFoldDB" id="A9URE7"/>
<evidence type="ECO:0000313" key="9">
    <source>
        <dbReference type="Proteomes" id="UP000001357"/>
    </source>
</evidence>
<sequence length="293" mass="33533">MSPVDRVSGIFMNWLRGPGLFPHLINPYDPEIYPECALNPDHCLDPARVIIASLVAHVLMLLLASAILDRYKNYRALTWHMRVYWCSSLVSTAHALVSGIGGMVYLWTSPDLLETYVKLSPWMNFYSAWSAGYFIYDMALCLAMAPFSKPFRDPAMLVHHVMGVTGFLHVLNHPVAWMCAVVLATELSTPFVNMRVILDGLGYRDSSLYLINGVLIVATFFVFRIVQAGFYYWYIVYHHIDEIVEKVSFWPRMHLHVNTVGATILNIIWFSKIFRGLLKVLRDSRAKTHEKSD</sequence>
<reference evidence="8 9" key="1">
    <citation type="journal article" date="2008" name="Nature">
        <title>The genome of the choanoflagellate Monosiga brevicollis and the origin of metazoans.</title>
        <authorList>
            <consortium name="JGI Sequencing"/>
            <person name="King N."/>
            <person name="Westbrook M.J."/>
            <person name="Young S.L."/>
            <person name="Kuo A."/>
            <person name="Abedin M."/>
            <person name="Chapman J."/>
            <person name="Fairclough S."/>
            <person name="Hellsten U."/>
            <person name="Isogai Y."/>
            <person name="Letunic I."/>
            <person name="Marr M."/>
            <person name="Pincus D."/>
            <person name="Putnam N."/>
            <person name="Rokas A."/>
            <person name="Wright K.J."/>
            <person name="Zuzow R."/>
            <person name="Dirks W."/>
            <person name="Good M."/>
            <person name="Goodstein D."/>
            <person name="Lemons D."/>
            <person name="Li W."/>
            <person name="Lyons J.B."/>
            <person name="Morris A."/>
            <person name="Nichols S."/>
            <person name="Richter D.J."/>
            <person name="Salamov A."/>
            <person name="Bork P."/>
            <person name="Lim W.A."/>
            <person name="Manning G."/>
            <person name="Miller W.T."/>
            <person name="McGinnis W."/>
            <person name="Shapiro H."/>
            <person name="Tjian R."/>
            <person name="Grigoriev I.V."/>
            <person name="Rokhsar D."/>
        </authorList>
    </citation>
    <scope>NUCLEOTIDE SEQUENCE [LARGE SCALE GENOMIC DNA]</scope>
    <source>
        <strain evidence="9">MX1 / ATCC 50154</strain>
    </source>
</reference>
<dbReference type="EMBL" id="CH991544">
    <property type="protein sequence ID" value="EDQ91909.1"/>
    <property type="molecule type" value="Genomic_DNA"/>
</dbReference>
<dbReference type="InParanoid" id="A9URE7"/>
<dbReference type="GO" id="GO:0016020">
    <property type="term" value="C:membrane"/>
    <property type="evidence" value="ECO:0007669"/>
    <property type="project" value="UniProtKB-SubCell"/>
</dbReference>
<gene>
    <name evidence="8" type="ORF">MONBRDRAFT_23177</name>
</gene>
<feature type="transmembrane region" description="Helical" evidence="6">
    <location>
        <begin position="210"/>
        <end position="235"/>
    </location>
</feature>
<feature type="transmembrane region" description="Helical" evidence="6">
    <location>
        <begin position="49"/>
        <end position="71"/>
    </location>
</feature>
<dbReference type="KEGG" id="mbr:MONBRDRAFT_23177"/>
<dbReference type="STRING" id="81824.A9URE7"/>